<dbReference type="AlphaFoldDB" id="A0A0L7L5U6"/>
<keyword evidence="4" id="KW-1133">Transmembrane helix</keyword>
<keyword evidence="2" id="KW-0813">Transport</keyword>
<sequence>MDLESGKDDLSIEDGNLLVYTRIVCRVGSRNDNERDHTAGYPRGPAHKGWSPFWWREKETDDSLGLDAVSSMSVARALLTIARSGRTVACVVHQPSSKLFTTADDVIVLAEGKTLYAGSIEASSYAHEMSRIARYDAQNKNGKGASPEAEALLLSPYKAPCVGYLASYWQQFCALLWRSCIGALRDVHLTQTIIEPGGQIPGRLHKLE</sequence>
<dbReference type="SUPFAM" id="SSF52540">
    <property type="entry name" value="P-loop containing nucleoside triphosphate hydrolases"/>
    <property type="match status" value="1"/>
</dbReference>
<evidence type="ECO:0000256" key="5">
    <source>
        <dbReference type="ARBA" id="ARBA00023136"/>
    </source>
</evidence>
<keyword evidence="7" id="KW-1185">Reference proteome</keyword>
<dbReference type="Gene3D" id="3.40.50.300">
    <property type="entry name" value="P-loop containing nucleotide triphosphate hydrolases"/>
    <property type="match status" value="1"/>
</dbReference>
<keyword evidence="5" id="KW-0472">Membrane</keyword>
<name>A0A0L7L5U6_OPEBR</name>
<reference evidence="6 7" key="1">
    <citation type="journal article" date="2015" name="Genome Biol. Evol.">
        <title>The genome of winter moth (Operophtera brumata) provides a genomic perspective on sexual dimorphism and phenology.</title>
        <authorList>
            <person name="Derks M.F."/>
            <person name="Smit S."/>
            <person name="Salis L."/>
            <person name="Schijlen E."/>
            <person name="Bossers A."/>
            <person name="Mateman C."/>
            <person name="Pijl A.S."/>
            <person name="de Ridder D."/>
            <person name="Groenen M.A."/>
            <person name="Visser M.E."/>
            <person name="Megens H.J."/>
        </authorList>
    </citation>
    <scope>NUCLEOTIDE SEQUENCE [LARGE SCALE GENOMIC DNA]</scope>
    <source>
        <strain evidence="6">WM2013NL</strain>
        <tissue evidence="6">Head and thorax</tissue>
    </source>
</reference>
<evidence type="ECO:0000313" key="7">
    <source>
        <dbReference type="Proteomes" id="UP000037510"/>
    </source>
</evidence>
<dbReference type="PANTHER" id="PTHR48041:SF118">
    <property type="entry name" value="ATP-BINDING CASSETTE TRANSPORTER (ABC TRANSPORTER) FAMILY G MEMBER 16"/>
    <property type="match status" value="1"/>
</dbReference>
<comment type="caution">
    <text evidence="6">The sequence shown here is derived from an EMBL/GenBank/DDBJ whole genome shotgun (WGS) entry which is preliminary data.</text>
</comment>
<proteinExistence type="predicted"/>
<evidence type="ECO:0000256" key="3">
    <source>
        <dbReference type="ARBA" id="ARBA00022692"/>
    </source>
</evidence>
<comment type="subcellular location">
    <subcellularLocation>
        <location evidence="1">Membrane</location>
        <topology evidence="1">Multi-pass membrane protein</topology>
    </subcellularLocation>
</comment>
<evidence type="ECO:0000256" key="1">
    <source>
        <dbReference type="ARBA" id="ARBA00004141"/>
    </source>
</evidence>
<dbReference type="GO" id="GO:0042626">
    <property type="term" value="F:ATPase-coupled transmembrane transporter activity"/>
    <property type="evidence" value="ECO:0007669"/>
    <property type="project" value="TreeGrafter"/>
</dbReference>
<dbReference type="PANTHER" id="PTHR48041">
    <property type="entry name" value="ABC TRANSPORTER G FAMILY MEMBER 28"/>
    <property type="match status" value="1"/>
</dbReference>
<dbReference type="GO" id="GO:0005886">
    <property type="term" value="C:plasma membrane"/>
    <property type="evidence" value="ECO:0007669"/>
    <property type="project" value="TreeGrafter"/>
</dbReference>
<evidence type="ECO:0000256" key="4">
    <source>
        <dbReference type="ARBA" id="ARBA00022989"/>
    </source>
</evidence>
<dbReference type="STRING" id="104452.A0A0L7L5U6"/>
<evidence type="ECO:0000313" key="6">
    <source>
        <dbReference type="EMBL" id="KOB70903.1"/>
    </source>
</evidence>
<gene>
    <name evidence="6" type="ORF">OBRU01_15172</name>
</gene>
<dbReference type="InterPro" id="IPR050352">
    <property type="entry name" value="ABCG_transporters"/>
</dbReference>
<accession>A0A0L7L5U6</accession>
<keyword evidence="3" id="KW-0812">Transmembrane</keyword>
<organism evidence="6 7">
    <name type="scientific">Operophtera brumata</name>
    <name type="common">Winter moth</name>
    <name type="synonym">Phalaena brumata</name>
    <dbReference type="NCBI Taxonomy" id="104452"/>
    <lineage>
        <taxon>Eukaryota</taxon>
        <taxon>Metazoa</taxon>
        <taxon>Ecdysozoa</taxon>
        <taxon>Arthropoda</taxon>
        <taxon>Hexapoda</taxon>
        <taxon>Insecta</taxon>
        <taxon>Pterygota</taxon>
        <taxon>Neoptera</taxon>
        <taxon>Endopterygota</taxon>
        <taxon>Lepidoptera</taxon>
        <taxon>Glossata</taxon>
        <taxon>Ditrysia</taxon>
        <taxon>Geometroidea</taxon>
        <taxon>Geometridae</taxon>
        <taxon>Larentiinae</taxon>
        <taxon>Operophtera</taxon>
    </lineage>
</organism>
<protein>
    <submittedName>
        <fullName evidence="6">Abc transporter</fullName>
    </submittedName>
</protein>
<dbReference type="Proteomes" id="UP000037510">
    <property type="component" value="Unassembled WGS sequence"/>
</dbReference>
<evidence type="ECO:0000256" key="2">
    <source>
        <dbReference type="ARBA" id="ARBA00022448"/>
    </source>
</evidence>
<dbReference type="InterPro" id="IPR027417">
    <property type="entry name" value="P-loop_NTPase"/>
</dbReference>
<dbReference type="EMBL" id="JTDY01002694">
    <property type="protein sequence ID" value="KOB70903.1"/>
    <property type="molecule type" value="Genomic_DNA"/>
</dbReference>